<evidence type="ECO:0000256" key="4">
    <source>
        <dbReference type="ARBA" id="ARBA00023186"/>
    </source>
</evidence>
<keyword evidence="4" id="KW-0143">Chaperone</keyword>
<evidence type="ECO:0000313" key="7">
    <source>
        <dbReference type="Proteomes" id="UP000278241"/>
    </source>
</evidence>
<comment type="subcellular location">
    <subcellularLocation>
        <location evidence="1">Cytoplasm</location>
        <location evidence="1">Cytosol</location>
    </subcellularLocation>
</comment>
<dbReference type="InterPro" id="IPR008622">
    <property type="entry name" value="FliT"/>
</dbReference>
<evidence type="ECO:0000256" key="3">
    <source>
        <dbReference type="ARBA" id="ARBA00022795"/>
    </source>
</evidence>
<keyword evidence="3" id="KW-1005">Bacterial flagellum biogenesis</keyword>
<sequence>MSNAPQLYTLYQQLLEQSHLMLRLARQGLWDDLITCETDYVNAVHSLARMTQDIAPSLQVQEQLRPTLRLILDNESQVKKLLQARMDELAKLVGQSSIQKSVLSTYGNQGGHVLVPQSNSDIN</sequence>
<keyword evidence="6" id="KW-0969">Cilium</keyword>
<dbReference type="RefSeq" id="WP_126545484.1">
    <property type="nucleotide sequence ID" value="NZ_JAHEVU010000002.1"/>
</dbReference>
<evidence type="ECO:0000256" key="5">
    <source>
        <dbReference type="ARBA" id="ARBA00093797"/>
    </source>
</evidence>
<dbReference type="NCBIfam" id="NF007836">
    <property type="entry name" value="PRK10548.1"/>
    <property type="match status" value="1"/>
</dbReference>
<dbReference type="Proteomes" id="UP000278241">
    <property type="component" value="Unassembled WGS sequence"/>
</dbReference>
<keyword evidence="6" id="KW-0966">Cell projection</keyword>
<gene>
    <name evidence="6" type="primary">fliT</name>
    <name evidence="6" type="ORF">EKN94_14670</name>
</gene>
<comment type="caution">
    <text evidence="6">The sequence shown here is derived from an EMBL/GenBank/DDBJ whole genome shotgun (WGS) entry which is preliminary data.</text>
</comment>
<dbReference type="EMBL" id="RXRX01000008">
    <property type="protein sequence ID" value="RTN23208.1"/>
    <property type="molecule type" value="Genomic_DNA"/>
</dbReference>
<keyword evidence="6" id="KW-0282">Flagellum</keyword>
<name>A0ABY0ARR2_9ENTR</name>
<evidence type="ECO:0000313" key="6">
    <source>
        <dbReference type="EMBL" id="RTN23208.1"/>
    </source>
</evidence>
<evidence type="ECO:0000256" key="1">
    <source>
        <dbReference type="ARBA" id="ARBA00004514"/>
    </source>
</evidence>
<dbReference type="Gene3D" id="1.20.58.380">
    <property type="entry name" value="Flagellar protein flit"/>
    <property type="match status" value="1"/>
</dbReference>
<keyword evidence="2" id="KW-0963">Cytoplasm</keyword>
<organism evidence="6 7">
    <name type="scientific">Enterobacter quasimori</name>
    <dbReference type="NCBI Taxonomy" id="2838947"/>
    <lineage>
        <taxon>Bacteria</taxon>
        <taxon>Pseudomonadati</taxon>
        <taxon>Pseudomonadota</taxon>
        <taxon>Gammaproteobacteria</taxon>
        <taxon>Enterobacterales</taxon>
        <taxon>Enterobacteriaceae</taxon>
        <taxon>Enterobacter</taxon>
    </lineage>
</organism>
<protein>
    <recommendedName>
        <fullName evidence="5">Flagellar protein FliT</fullName>
    </recommendedName>
</protein>
<proteinExistence type="predicted"/>
<keyword evidence="7" id="KW-1185">Reference proteome</keyword>
<reference evidence="6 7" key="1">
    <citation type="submission" date="2018-12" db="EMBL/GenBank/DDBJ databases">
        <title>The Batch Genome Submission of Enterobacter spp. strains.</title>
        <authorList>
            <person name="Wei L."/>
            <person name="Wu W."/>
            <person name="Lin J."/>
            <person name="Zhang X."/>
            <person name="Feng Y."/>
            <person name="Zong Z."/>
        </authorList>
    </citation>
    <scope>NUCLEOTIDE SEQUENCE [LARGE SCALE GENOMIC DNA]</scope>
    <source>
        <strain evidence="6 7">WCHEM090044</strain>
    </source>
</reference>
<dbReference type="Pfam" id="PF05400">
    <property type="entry name" value="FliT"/>
    <property type="match status" value="1"/>
</dbReference>
<evidence type="ECO:0000256" key="2">
    <source>
        <dbReference type="ARBA" id="ARBA00022490"/>
    </source>
</evidence>
<accession>A0ABY0ARR2</accession>